<protein>
    <submittedName>
        <fullName evidence="1">Uncharacterized protein</fullName>
    </submittedName>
</protein>
<proteinExistence type="predicted"/>
<dbReference type="Proteomes" id="UP000830395">
    <property type="component" value="Chromosome 4"/>
</dbReference>
<gene>
    <name evidence="1" type="ORF">PDJAM_G00204370</name>
</gene>
<dbReference type="EMBL" id="CM040978">
    <property type="protein sequence ID" value="MCJ8731856.1"/>
    <property type="molecule type" value="Genomic_DNA"/>
</dbReference>
<name>A0ACC5Y824_9TELE</name>
<keyword evidence="2" id="KW-1185">Reference proteome</keyword>
<comment type="caution">
    <text evidence="1">The sequence shown here is derived from an EMBL/GenBank/DDBJ whole genome shotgun (WGS) entry which is preliminary data.</text>
</comment>
<reference evidence="1" key="1">
    <citation type="submission" date="2020-02" db="EMBL/GenBank/DDBJ databases">
        <title>Genome sequencing of the panga catfish, Pangasius djambal.</title>
        <authorList>
            <person name="Wen M."/>
            <person name="Zahm M."/>
            <person name="Roques C."/>
            <person name="Cabau C."/>
            <person name="Klopp C."/>
            <person name="Donnadieu C."/>
            <person name="Jouanno E."/>
            <person name="Avarre J.-C."/>
            <person name="Campet M."/>
            <person name="Ha T."/>
            <person name="Dugue R."/>
            <person name="Lampietro C."/>
            <person name="Louis A."/>
            <person name="Herpin A."/>
            <person name="Echchiki A."/>
            <person name="Berthelot C."/>
            <person name="Parey E."/>
            <person name="Roest-Crollius H."/>
            <person name="Braasch I."/>
            <person name="Postlethwait J.H."/>
            <person name="Bobe J."/>
            <person name="Montfort J."/>
            <person name="Bouchez O."/>
            <person name="Begum T."/>
            <person name="Schartl M."/>
            <person name="Gustiano R."/>
            <person name="Guiguen Y."/>
        </authorList>
    </citation>
    <scope>NUCLEOTIDE SEQUENCE</scope>
    <source>
        <strain evidence="1">Pdj_M5554</strain>
    </source>
</reference>
<sequence>MDPSCFSTVQRRSCQMMNPDLFKPSAERSPPALTQKPSRNKCEQTKVELAQVVIDPKTGRSYSKGKLLGKGGFARCYEMTDLSSNKMYAVKVIPQSRVSKPHQRDKITNEIELHKTLQHKHVVKFSHHFEDQDNIYIFLELCSRKSLAHIWKARHTLTDPEVRYYLRQIISGLKYLHNKGILHRDLKLGNFFVNENMELRLGDFGLAAKLETVEQRKKTICGTPNYLAPEVLNRQGHGTESDVWSLGCVMYTLLCGNPPFETLDLKETYKCIKEVKYTLPLSLSAAAQKLISAILQKNPNDRLTLDQILAHEYFSKGFTPDKLPPSACVMVPELNPPSPAKKFFTKMAKSLFGKKKSKAEKNPSEDKEDISKLVSGMVKHSISRQISYKTVGVNEVASPAGQLAVSGPLDTPAEDESRKSTSRSFKGTMASSTDGCEDPLTPAAVAEAAMKVLINCLSNMPAASRNNPCVTNTKPFVWVTKWVDYSNKYGFGYQLSNQNVGVLFNEGTHLSLCDQRRVVRYCLTNNKHFTFQADALPEQLQSQKHIVELMANYMEQNLMEGGDLGCDEQPSATDCPLLLQWMKTDHALVMLFNNGSLQVNFYTDHTKVILSKLADTYLLTYISHERISSSYSLKTLSEHGCSSELRHRLHYVVQLLQHYTKT</sequence>
<evidence type="ECO:0000313" key="1">
    <source>
        <dbReference type="EMBL" id="MCJ8731856.1"/>
    </source>
</evidence>
<evidence type="ECO:0000313" key="2">
    <source>
        <dbReference type="Proteomes" id="UP000830395"/>
    </source>
</evidence>
<organism evidence="1 2">
    <name type="scientific">Pangasius djambal</name>
    <dbReference type="NCBI Taxonomy" id="1691987"/>
    <lineage>
        <taxon>Eukaryota</taxon>
        <taxon>Metazoa</taxon>
        <taxon>Chordata</taxon>
        <taxon>Craniata</taxon>
        <taxon>Vertebrata</taxon>
        <taxon>Euteleostomi</taxon>
        <taxon>Actinopterygii</taxon>
        <taxon>Neopterygii</taxon>
        <taxon>Teleostei</taxon>
        <taxon>Ostariophysi</taxon>
        <taxon>Siluriformes</taxon>
        <taxon>Pangasiidae</taxon>
        <taxon>Pangasius</taxon>
    </lineage>
</organism>
<accession>A0ACC5Y824</accession>